<dbReference type="GO" id="GO:0005506">
    <property type="term" value="F:iron ion binding"/>
    <property type="evidence" value="ECO:0007669"/>
    <property type="project" value="InterPro"/>
</dbReference>
<feature type="chain" id="PRO_5007379236" description="procollagen-proline 4-dioxygenase" evidence="13">
    <location>
        <begin position="25"/>
        <end position="571"/>
    </location>
</feature>
<protein>
    <recommendedName>
        <fullName evidence="5">procollagen-proline 4-dioxygenase</fullName>
        <ecNumber evidence="5">1.14.11.2</ecNumber>
    </recommendedName>
</protein>
<gene>
    <name evidence="15" type="ORF">M513_11518</name>
    <name evidence="16" type="ORF">M514_11518</name>
</gene>
<feature type="domain" description="Fe2OG dioxygenase" evidence="14">
    <location>
        <begin position="412"/>
        <end position="541"/>
    </location>
</feature>
<keyword evidence="12" id="KW-0325">Glycoprotein</keyword>
<evidence type="ECO:0000256" key="7">
    <source>
        <dbReference type="ARBA" id="ARBA00022824"/>
    </source>
</evidence>
<keyword evidence="6" id="KW-0479">Metal-binding</keyword>
<reference evidence="15 17" key="1">
    <citation type="journal article" date="2014" name="Nat. Genet.">
        <title>Genome and transcriptome of the porcine whipworm Trichuris suis.</title>
        <authorList>
            <person name="Jex A.R."/>
            <person name="Nejsum P."/>
            <person name="Schwarz E.M."/>
            <person name="Hu L."/>
            <person name="Young N.D."/>
            <person name="Hall R.S."/>
            <person name="Korhonen P.K."/>
            <person name="Liao S."/>
            <person name="Thamsborg S."/>
            <person name="Xia J."/>
            <person name="Xu P."/>
            <person name="Wang S."/>
            <person name="Scheerlinck J.P."/>
            <person name="Hofmann A."/>
            <person name="Sternberg P.W."/>
            <person name="Wang J."/>
            <person name="Gasser R.B."/>
        </authorList>
    </citation>
    <scope>NUCLEOTIDE SEQUENCE [LARGE SCALE GENOMIC DNA]</scope>
    <source>
        <strain evidence="16">DCEP-RM93F</strain>
        <strain evidence="15">DCEP-RM93M</strain>
    </source>
</reference>
<dbReference type="InterPro" id="IPR006620">
    <property type="entry name" value="Pro_4_hyd_alph"/>
</dbReference>
<dbReference type="SMART" id="SM00702">
    <property type="entry name" value="P4Hc"/>
    <property type="match status" value="1"/>
</dbReference>
<dbReference type="SUPFAM" id="SSF48452">
    <property type="entry name" value="TPR-like"/>
    <property type="match status" value="1"/>
</dbReference>
<evidence type="ECO:0000256" key="13">
    <source>
        <dbReference type="SAM" id="SignalP"/>
    </source>
</evidence>
<dbReference type="InterPro" id="IPR045054">
    <property type="entry name" value="P4HA-like"/>
</dbReference>
<dbReference type="FunFam" id="1.25.40.10:FF:000006">
    <property type="entry name" value="Prolyl 4-hydroxylase subunit alpha 2"/>
    <property type="match status" value="1"/>
</dbReference>
<evidence type="ECO:0000256" key="1">
    <source>
        <dbReference type="ARBA" id="ARBA00001961"/>
    </source>
</evidence>
<dbReference type="Gene3D" id="2.60.120.620">
    <property type="entry name" value="q2cbj1_9rhob like domain"/>
    <property type="match status" value="2"/>
</dbReference>
<evidence type="ECO:0000256" key="8">
    <source>
        <dbReference type="ARBA" id="ARBA00022896"/>
    </source>
</evidence>
<dbReference type="InterPro" id="IPR059068">
    <property type="entry name" value="TPR_P4H"/>
</dbReference>
<dbReference type="Gene3D" id="6.10.140.1460">
    <property type="match status" value="1"/>
</dbReference>
<dbReference type="AlphaFoldDB" id="A0A085LRK3"/>
<dbReference type="EMBL" id="KL367512">
    <property type="protein sequence ID" value="KFD67629.1"/>
    <property type="molecule type" value="Genomic_DNA"/>
</dbReference>
<evidence type="ECO:0000313" key="17">
    <source>
        <dbReference type="Proteomes" id="UP000030764"/>
    </source>
</evidence>
<accession>A0A085LRK3</accession>
<comment type="similarity">
    <text evidence="4">Belongs to the P4HA family.</text>
</comment>
<comment type="cofactor">
    <cofactor evidence="1">
        <name>L-ascorbate</name>
        <dbReference type="ChEBI" id="CHEBI:38290"/>
    </cofactor>
</comment>
<feature type="signal peptide" evidence="13">
    <location>
        <begin position="1"/>
        <end position="24"/>
    </location>
</feature>
<evidence type="ECO:0000256" key="2">
    <source>
        <dbReference type="ARBA" id="ARBA00002035"/>
    </source>
</evidence>
<name>A0A085LRK3_9BILA</name>
<evidence type="ECO:0000256" key="12">
    <source>
        <dbReference type="ARBA" id="ARBA00023180"/>
    </source>
</evidence>
<evidence type="ECO:0000256" key="3">
    <source>
        <dbReference type="ARBA" id="ARBA00004319"/>
    </source>
</evidence>
<evidence type="ECO:0000256" key="4">
    <source>
        <dbReference type="ARBA" id="ARBA00006511"/>
    </source>
</evidence>
<dbReference type="InterPro" id="IPR013547">
    <property type="entry name" value="P4H_N"/>
</dbReference>
<evidence type="ECO:0000256" key="10">
    <source>
        <dbReference type="ARBA" id="ARBA00023002"/>
    </source>
</evidence>
<organism evidence="15 17">
    <name type="scientific">Trichuris suis</name>
    <name type="common">pig whipworm</name>
    <dbReference type="NCBI Taxonomy" id="68888"/>
    <lineage>
        <taxon>Eukaryota</taxon>
        <taxon>Metazoa</taxon>
        <taxon>Ecdysozoa</taxon>
        <taxon>Nematoda</taxon>
        <taxon>Enoplea</taxon>
        <taxon>Dorylaimia</taxon>
        <taxon>Trichinellida</taxon>
        <taxon>Trichuridae</taxon>
        <taxon>Trichuris</taxon>
    </lineage>
</organism>
<dbReference type="PANTHER" id="PTHR10869">
    <property type="entry name" value="PROLYL 4-HYDROXYLASE ALPHA SUBUNIT"/>
    <property type="match status" value="1"/>
</dbReference>
<dbReference type="InterPro" id="IPR005123">
    <property type="entry name" value="Oxoglu/Fe-dep_dioxygenase_dom"/>
</dbReference>
<evidence type="ECO:0000313" key="16">
    <source>
        <dbReference type="EMBL" id="KFD67629.1"/>
    </source>
</evidence>
<keyword evidence="7" id="KW-0256">Endoplasmic reticulum</keyword>
<dbReference type="GO" id="GO:0004656">
    <property type="term" value="F:procollagen-proline 4-dioxygenase activity"/>
    <property type="evidence" value="ECO:0007669"/>
    <property type="project" value="UniProtKB-EC"/>
</dbReference>
<dbReference type="PANTHER" id="PTHR10869:SF244">
    <property type="entry name" value="PROLYL 4-HYDROXYLASE SUBUNIT ALPHA-2"/>
    <property type="match status" value="1"/>
</dbReference>
<evidence type="ECO:0000259" key="14">
    <source>
        <dbReference type="PROSITE" id="PS51471"/>
    </source>
</evidence>
<dbReference type="Pfam" id="PF23558">
    <property type="entry name" value="TPR_P4H"/>
    <property type="match status" value="1"/>
</dbReference>
<dbReference type="InterPro" id="IPR011990">
    <property type="entry name" value="TPR-like_helical_dom_sf"/>
</dbReference>
<evidence type="ECO:0000256" key="5">
    <source>
        <dbReference type="ARBA" id="ARBA00012269"/>
    </source>
</evidence>
<dbReference type="Proteomes" id="UP000030764">
    <property type="component" value="Unassembled WGS sequence"/>
</dbReference>
<dbReference type="Pfam" id="PF08336">
    <property type="entry name" value="P4Ha_N"/>
    <property type="match status" value="1"/>
</dbReference>
<dbReference type="Pfam" id="PF13640">
    <property type="entry name" value="2OG-FeII_Oxy_3"/>
    <property type="match status" value="1"/>
</dbReference>
<dbReference type="FunFam" id="2.60.120.620:FF:000046">
    <property type="entry name" value="Predicted protein"/>
    <property type="match status" value="1"/>
</dbReference>
<keyword evidence="9" id="KW-0223">Dioxygenase</keyword>
<keyword evidence="13" id="KW-0732">Signal</keyword>
<keyword evidence="10" id="KW-0560">Oxidoreductase</keyword>
<dbReference type="InterPro" id="IPR044862">
    <property type="entry name" value="Pro_4_hyd_alph_FE2OG_OXY"/>
</dbReference>
<dbReference type="EC" id="1.14.11.2" evidence="5"/>
<sequence>MKSLPYSTMKIWCLLMMVTTRCAAELFTSMAYIDSLLDSSREVARIIDAYVAHDERRIVELKKLSQLYKSEKIEMARGNENIITNPLDSYVLVKRMADNWRQAERLMRFNAVDGIIRNYTGEAVGPVGLPGDEDVIGMAVGLMRLQDVYKLNTYDMAEGRIKGVTDGHKLTAEECLEIARIAYNKQDFYHTLMWAQEALDRVRKEKEPTIDETDALEYLAYAMYKQGNVEWALHYTLQLKRLDPNHPRVQGNIKFYQDALNPEGTVQEPDPRVLSRPRNKRPIDLGIPERDTYEALCRNEFEIKEKDRANLYCYYKSNRPFLKLAPIKVEVMHWKPKIVYFRQVMSDEEIAVIKELAMPILKRATVHNAATGKLETAAYRISKSAWLKDLDHPVVRRVCERIDMMTDLSMDTAELLQIANYGIGGHYDPHFDMSTRGERDPYEDGTGNRIATVLFYNANDYTFESLNAGNRIATVLFYMSQPEAGGGTVFTTHKITVTASKHDAAFWFNVLHNGEPDTSTLHAACPVLAGTKWVANKWIHERGQEFRRPCALKQDDYYDEQPITTKRRRVR</sequence>
<evidence type="ECO:0000256" key="9">
    <source>
        <dbReference type="ARBA" id="ARBA00022964"/>
    </source>
</evidence>
<proteinExistence type="inferred from homology"/>
<dbReference type="GO" id="GO:0031418">
    <property type="term" value="F:L-ascorbic acid binding"/>
    <property type="evidence" value="ECO:0007669"/>
    <property type="project" value="UniProtKB-KW"/>
</dbReference>
<dbReference type="Gene3D" id="1.25.40.10">
    <property type="entry name" value="Tetratricopeptide repeat domain"/>
    <property type="match status" value="1"/>
</dbReference>
<evidence type="ECO:0000256" key="11">
    <source>
        <dbReference type="ARBA" id="ARBA00023004"/>
    </source>
</evidence>
<dbReference type="PROSITE" id="PS51471">
    <property type="entry name" value="FE2OG_OXY"/>
    <property type="match status" value="1"/>
</dbReference>
<keyword evidence="8" id="KW-0847">Vitamin C</keyword>
<comment type="subcellular location">
    <subcellularLocation>
        <location evidence="3">Endoplasmic reticulum lumen</location>
    </subcellularLocation>
</comment>
<dbReference type="EMBL" id="KL363320">
    <property type="protein sequence ID" value="KFD47599.1"/>
    <property type="molecule type" value="Genomic_DNA"/>
</dbReference>
<evidence type="ECO:0000256" key="6">
    <source>
        <dbReference type="ARBA" id="ARBA00022723"/>
    </source>
</evidence>
<keyword evidence="11" id="KW-0408">Iron</keyword>
<evidence type="ECO:0000313" key="15">
    <source>
        <dbReference type="EMBL" id="KFD47599.1"/>
    </source>
</evidence>
<comment type="function">
    <text evidence="2">Catalyzes the post-translational formation of 4-hydroxyproline in -Xaa-Pro-Gly- sequences in collagens and other proteins.</text>
</comment>
<keyword evidence="17" id="KW-1185">Reference proteome</keyword>
<dbReference type="Proteomes" id="UP000030758">
    <property type="component" value="Unassembled WGS sequence"/>
</dbReference>
<dbReference type="GO" id="GO:0005788">
    <property type="term" value="C:endoplasmic reticulum lumen"/>
    <property type="evidence" value="ECO:0007669"/>
    <property type="project" value="UniProtKB-SubCell"/>
</dbReference>